<protein>
    <submittedName>
        <fullName evidence="2">Aminoacyl-tRNA hydrolase</fullName>
    </submittedName>
</protein>
<gene>
    <name evidence="2" type="ORF">DLJ59_00920</name>
</gene>
<dbReference type="EMBL" id="QGSZ01000064">
    <property type="protein sequence ID" value="RQX09534.1"/>
    <property type="molecule type" value="Genomic_DNA"/>
</dbReference>
<feature type="non-terminal residue" evidence="2">
    <location>
        <position position="1"/>
    </location>
</feature>
<sequence length="24" mass="2968">AKERRLAEKKRQSQRKRDRRADGE</sequence>
<dbReference type="AlphaFoldDB" id="A0A3N9X8U0"/>
<name>A0A3N9X8U0_9ACTN</name>
<reference evidence="2 3" key="1">
    <citation type="submission" date="2018-05" db="EMBL/GenBank/DDBJ databases">
        <title>Micromonospora from Atacama Desert.</title>
        <authorList>
            <person name="Carro L."/>
            <person name="Goodfellow M."/>
            <person name="Klenk H.-P."/>
        </authorList>
    </citation>
    <scope>NUCLEOTIDE SEQUENCE [LARGE SCALE GENOMIC DNA]</scope>
    <source>
        <strain evidence="2 3">LB39</strain>
    </source>
</reference>
<keyword evidence="3" id="KW-1185">Reference proteome</keyword>
<feature type="region of interest" description="Disordered" evidence="1">
    <location>
        <begin position="1"/>
        <end position="24"/>
    </location>
</feature>
<comment type="caution">
    <text evidence="2">The sequence shown here is derived from an EMBL/GenBank/DDBJ whole genome shotgun (WGS) entry which is preliminary data.</text>
</comment>
<evidence type="ECO:0000313" key="2">
    <source>
        <dbReference type="EMBL" id="RQX09534.1"/>
    </source>
</evidence>
<feature type="compositionally biased region" description="Basic and acidic residues" evidence="1">
    <location>
        <begin position="1"/>
        <end position="11"/>
    </location>
</feature>
<proteinExistence type="predicted"/>
<dbReference type="Proteomes" id="UP000282312">
    <property type="component" value="Unassembled WGS sequence"/>
</dbReference>
<organism evidence="2 3">
    <name type="scientific">Micromonospora inaquosa</name>
    <dbReference type="NCBI Taxonomy" id="2203716"/>
    <lineage>
        <taxon>Bacteria</taxon>
        <taxon>Bacillati</taxon>
        <taxon>Actinomycetota</taxon>
        <taxon>Actinomycetes</taxon>
        <taxon>Micromonosporales</taxon>
        <taxon>Micromonosporaceae</taxon>
        <taxon>Micromonospora</taxon>
    </lineage>
</organism>
<accession>A0A3N9X8U0</accession>
<evidence type="ECO:0000313" key="3">
    <source>
        <dbReference type="Proteomes" id="UP000282312"/>
    </source>
</evidence>
<keyword evidence="2" id="KW-0378">Hydrolase</keyword>
<evidence type="ECO:0000256" key="1">
    <source>
        <dbReference type="SAM" id="MobiDB-lite"/>
    </source>
</evidence>
<dbReference type="GO" id="GO:0016787">
    <property type="term" value="F:hydrolase activity"/>
    <property type="evidence" value="ECO:0007669"/>
    <property type="project" value="UniProtKB-KW"/>
</dbReference>